<evidence type="ECO:0000313" key="3">
    <source>
        <dbReference type="Proteomes" id="UP000237481"/>
    </source>
</evidence>
<dbReference type="EMBL" id="PKSG01001018">
    <property type="protein sequence ID" value="POR31677.1"/>
    <property type="molecule type" value="Genomic_DNA"/>
</dbReference>
<feature type="transmembrane region" description="Helical" evidence="1">
    <location>
        <begin position="28"/>
        <end position="46"/>
    </location>
</feature>
<dbReference type="OrthoDB" id="1844152at2759"/>
<sequence length="100" mass="10732">MNNNNVTGASFGDALARFPHRGPNGLPWGQLVGALLVLTACTWLYLPTFDGVSAPFTGYRSPLEPGFLVRTRFATGASTIISEGYAKVPSSVKSLEIYPR</sequence>
<comment type="caution">
    <text evidence="2">The sequence shown here is derived from an EMBL/GenBank/DDBJ whole genome shotgun (WGS) entry which is preliminary data.</text>
</comment>
<proteinExistence type="predicted"/>
<keyword evidence="2" id="KW-0503">Monooxygenase</keyword>
<dbReference type="AlphaFoldDB" id="A0A2S4KNA9"/>
<evidence type="ECO:0000313" key="2">
    <source>
        <dbReference type="EMBL" id="POR31677.1"/>
    </source>
</evidence>
<dbReference type="GO" id="GO:0004497">
    <property type="term" value="F:monooxygenase activity"/>
    <property type="evidence" value="ECO:0007669"/>
    <property type="project" value="UniProtKB-KW"/>
</dbReference>
<dbReference type="Proteomes" id="UP000237481">
    <property type="component" value="Unassembled WGS sequence"/>
</dbReference>
<keyword evidence="3" id="KW-1185">Reference proteome</keyword>
<keyword evidence="2" id="KW-0560">Oxidoreductase</keyword>
<keyword evidence="1" id="KW-0812">Transmembrane</keyword>
<keyword evidence="1" id="KW-0472">Membrane</keyword>
<reference evidence="2 3" key="1">
    <citation type="submission" date="2018-01" db="EMBL/GenBank/DDBJ databases">
        <title>Harnessing the power of phylogenomics to disentangle the directionality and signatures of interkingdom host jumping in the parasitic fungal genus Tolypocladium.</title>
        <authorList>
            <person name="Quandt C.A."/>
            <person name="Patterson W."/>
            <person name="Spatafora J.W."/>
        </authorList>
    </citation>
    <scope>NUCLEOTIDE SEQUENCE [LARGE SCALE GENOMIC DNA]</scope>
    <source>
        <strain evidence="2 3">NRBC 100945</strain>
    </source>
</reference>
<evidence type="ECO:0000256" key="1">
    <source>
        <dbReference type="SAM" id="Phobius"/>
    </source>
</evidence>
<gene>
    <name evidence="2" type="ORF">TPAR_08118</name>
</gene>
<protein>
    <submittedName>
        <fullName evidence="2">Cytochrome P450 monooxygenase</fullName>
    </submittedName>
</protein>
<accession>A0A2S4KNA9</accession>
<organism evidence="2 3">
    <name type="scientific">Tolypocladium paradoxum</name>
    <dbReference type="NCBI Taxonomy" id="94208"/>
    <lineage>
        <taxon>Eukaryota</taxon>
        <taxon>Fungi</taxon>
        <taxon>Dikarya</taxon>
        <taxon>Ascomycota</taxon>
        <taxon>Pezizomycotina</taxon>
        <taxon>Sordariomycetes</taxon>
        <taxon>Hypocreomycetidae</taxon>
        <taxon>Hypocreales</taxon>
        <taxon>Ophiocordycipitaceae</taxon>
        <taxon>Tolypocladium</taxon>
    </lineage>
</organism>
<name>A0A2S4KNA9_9HYPO</name>
<keyword evidence="1" id="KW-1133">Transmembrane helix</keyword>